<name>A0A0K1Y9T5_9CAUD</name>
<gene>
    <name evidence="1" type="ORF">SEA_VERSE_55</name>
</gene>
<evidence type="ECO:0000313" key="1">
    <source>
        <dbReference type="EMBL" id="AKY03885.1"/>
    </source>
</evidence>
<protein>
    <submittedName>
        <fullName evidence="1">Uncharacterized protein</fullName>
    </submittedName>
</protein>
<dbReference type="Proteomes" id="UP000226101">
    <property type="component" value="Segment"/>
</dbReference>
<reference evidence="1 2" key="1">
    <citation type="journal article" date="2016" name="Genome Announc.">
        <title>Genome Sequences of Streptomyces Phages Amela and Verse.</title>
        <authorList>
            <person name="Layton S.R."/>
            <person name="Hemenway R.M."/>
            <person name="Munyoki C.M."/>
            <person name="Barnes E.B."/>
            <person name="Barnett S.E."/>
            <person name="Bond A.M."/>
            <person name="Narvaez J.M."/>
            <person name="Sirisakd C.D."/>
            <person name="Smith B.R."/>
            <person name="Swain J."/>
            <person name="Syed O."/>
            <person name="Bowman C.A."/>
            <person name="Russell D.A."/>
            <person name="Bhuiyan S."/>
            <person name="Donegan-Quick R."/>
            <person name="Benjamin R.C."/>
            <person name="Hughes L.E."/>
        </authorList>
    </citation>
    <scope>NUCLEOTIDE SEQUENCE [LARGE SCALE GENOMIC DNA]</scope>
</reference>
<sequence>MSVTVKDYYVVLLALVAAWLFGLATGIAAVKG</sequence>
<organism evidence="1 2">
    <name type="scientific">Streptomyces phage Verse</name>
    <dbReference type="NCBI Taxonomy" id="1673878"/>
    <lineage>
        <taxon>Viruses</taxon>
        <taxon>Duplodnaviria</taxon>
        <taxon>Heunggongvirae</taxon>
        <taxon>Uroviricota</taxon>
        <taxon>Caudoviricetes</taxon>
        <taxon>Arquatrovirinae</taxon>
        <taxon>Camvirus</taxon>
        <taxon>Camvirus amela</taxon>
    </lineage>
</organism>
<dbReference type="EMBL" id="KT186229">
    <property type="protein sequence ID" value="AKY03885.1"/>
    <property type="molecule type" value="Genomic_DNA"/>
</dbReference>
<evidence type="ECO:0000313" key="2">
    <source>
        <dbReference type="Proteomes" id="UP000226101"/>
    </source>
</evidence>
<proteinExistence type="predicted"/>
<accession>A0A0K1Y9T5</accession>